<dbReference type="PROSITE" id="PS50917">
    <property type="entry name" value="SPOC"/>
    <property type="match status" value="1"/>
</dbReference>
<feature type="region of interest" description="Disordered" evidence="10">
    <location>
        <begin position="2161"/>
        <end position="2188"/>
    </location>
</feature>
<feature type="region of interest" description="Disordered" evidence="10">
    <location>
        <begin position="445"/>
        <end position="478"/>
    </location>
</feature>
<dbReference type="InterPro" id="IPR000504">
    <property type="entry name" value="RRM_dom"/>
</dbReference>
<feature type="compositionally biased region" description="Low complexity" evidence="10">
    <location>
        <begin position="8"/>
        <end position="22"/>
    </location>
</feature>
<keyword evidence="5" id="KW-0805">Transcription regulation</keyword>
<keyword evidence="6" id="KW-0175">Coiled coil</keyword>
<dbReference type="SUPFAM" id="SSF54928">
    <property type="entry name" value="RNA-binding domain, RBD"/>
    <property type="match status" value="2"/>
</dbReference>
<dbReference type="SMART" id="SM00360">
    <property type="entry name" value="RRM"/>
    <property type="match status" value="2"/>
</dbReference>
<feature type="compositionally biased region" description="Basic and acidic residues" evidence="10">
    <location>
        <begin position="3509"/>
        <end position="3522"/>
    </location>
</feature>
<dbReference type="InterPro" id="IPR005135">
    <property type="entry name" value="Endo/exonuclease/phosphatase"/>
</dbReference>
<dbReference type="Gene3D" id="3.60.10.10">
    <property type="entry name" value="Endonuclease/exonuclease/phosphatase"/>
    <property type="match status" value="1"/>
</dbReference>
<feature type="compositionally biased region" description="Basic and acidic residues" evidence="10">
    <location>
        <begin position="1430"/>
        <end position="1465"/>
    </location>
</feature>
<feature type="compositionally biased region" description="Gly residues" evidence="10">
    <location>
        <begin position="59"/>
        <end position="72"/>
    </location>
</feature>
<accession>A0A8J9UT55</accession>
<keyword evidence="3" id="KW-0597">Phosphoprotein</keyword>
<dbReference type="InterPro" id="IPR016194">
    <property type="entry name" value="SPOC-like_C_dom_sf"/>
</dbReference>
<feature type="region of interest" description="Disordered" evidence="10">
    <location>
        <begin position="2085"/>
        <end position="2136"/>
    </location>
</feature>
<dbReference type="Pfam" id="PF07744">
    <property type="entry name" value="SPOC"/>
    <property type="match status" value="1"/>
</dbReference>
<comment type="similarity">
    <text evidence="2">Belongs to the RRM Spen family.</text>
</comment>
<organism evidence="13 14">
    <name type="scientific">Brenthis ino</name>
    <name type="common">lesser marbled fritillary</name>
    <dbReference type="NCBI Taxonomy" id="405034"/>
    <lineage>
        <taxon>Eukaryota</taxon>
        <taxon>Metazoa</taxon>
        <taxon>Ecdysozoa</taxon>
        <taxon>Arthropoda</taxon>
        <taxon>Hexapoda</taxon>
        <taxon>Insecta</taxon>
        <taxon>Pterygota</taxon>
        <taxon>Neoptera</taxon>
        <taxon>Endopterygota</taxon>
        <taxon>Lepidoptera</taxon>
        <taxon>Glossata</taxon>
        <taxon>Ditrysia</taxon>
        <taxon>Papilionoidea</taxon>
        <taxon>Nymphalidae</taxon>
        <taxon>Heliconiinae</taxon>
        <taxon>Argynnini</taxon>
        <taxon>Brenthis</taxon>
    </lineage>
</organism>
<dbReference type="SUPFAM" id="SSF56219">
    <property type="entry name" value="DNase I-like"/>
    <property type="match status" value="1"/>
</dbReference>
<evidence type="ECO:0000256" key="8">
    <source>
        <dbReference type="ARBA" id="ARBA00023242"/>
    </source>
</evidence>
<feature type="compositionally biased region" description="Polar residues" evidence="10">
    <location>
        <begin position="1236"/>
        <end position="1249"/>
    </location>
</feature>
<dbReference type="InterPro" id="IPR035979">
    <property type="entry name" value="RBD_domain_sf"/>
</dbReference>
<feature type="compositionally biased region" description="Basic and acidic residues" evidence="10">
    <location>
        <begin position="1550"/>
        <end position="1588"/>
    </location>
</feature>
<evidence type="ECO:0000256" key="2">
    <source>
        <dbReference type="ARBA" id="ARBA00005387"/>
    </source>
</evidence>
<feature type="domain" description="SPOC" evidence="12">
    <location>
        <begin position="4479"/>
        <end position="4648"/>
    </location>
</feature>
<dbReference type="EMBL" id="OV170225">
    <property type="protein sequence ID" value="CAH0725718.1"/>
    <property type="molecule type" value="Genomic_DNA"/>
</dbReference>
<feature type="compositionally biased region" description="Basic and acidic residues" evidence="10">
    <location>
        <begin position="3113"/>
        <end position="3133"/>
    </location>
</feature>
<feature type="compositionally biased region" description="Basic and acidic residues" evidence="10">
    <location>
        <begin position="1063"/>
        <end position="1178"/>
    </location>
</feature>
<dbReference type="GO" id="GO:0005634">
    <property type="term" value="C:nucleus"/>
    <property type="evidence" value="ECO:0007669"/>
    <property type="project" value="UniProtKB-SubCell"/>
</dbReference>
<feature type="region of interest" description="Disordered" evidence="10">
    <location>
        <begin position="3597"/>
        <end position="3624"/>
    </location>
</feature>
<feature type="region of interest" description="Disordered" evidence="10">
    <location>
        <begin position="3249"/>
        <end position="3328"/>
    </location>
</feature>
<feature type="compositionally biased region" description="Low complexity" evidence="10">
    <location>
        <begin position="1837"/>
        <end position="1854"/>
    </location>
</feature>
<proteinExistence type="inferred from homology"/>
<feature type="region of interest" description="Disordered" evidence="10">
    <location>
        <begin position="618"/>
        <end position="652"/>
    </location>
</feature>
<feature type="compositionally biased region" description="Polar residues" evidence="10">
    <location>
        <begin position="1936"/>
        <end position="1950"/>
    </location>
</feature>
<feature type="domain" description="RRM" evidence="11">
    <location>
        <begin position="143"/>
        <end position="221"/>
    </location>
</feature>
<feature type="region of interest" description="Disordered" evidence="10">
    <location>
        <begin position="3815"/>
        <end position="3889"/>
    </location>
</feature>
<feature type="compositionally biased region" description="Basic and acidic residues" evidence="10">
    <location>
        <begin position="1198"/>
        <end position="1235"/>
    </location>
</feature>
<dbReference type="InterPro" id="IPR012677">
    <property type="entry name" value="Nucleotide-bd_a/b_plait_sf"/>
</dbReference>
<dbReference type="PANTHER" id="PTHR23189">
    <property type="entry name" value="RNA RECOGNITION MOTIF-CONTAINING"/>
    <property type="match status" value="1"/>
</dbReference>
<feature type="compositionally biased region" description="Polar residues" evidence="10">
    <location>
        <begin position="3135"/>
        <end position="3150"/>
    </location>
</feature>
<feature type="region of interest" description="Disordered" evidence="10">
    <location>
        <begin position="1"/>
        <end position="139"/>
    </location>
</feature>
<name>A0A8J9UT55_9NEOP</name>
<dbReference type="FunFam" id="3.30.70.330:FF:000088">
    <property type="entry name" value="msx2-interacting protein-like isoform X1"/>
    <property type="match status" value="1"/>
</dbReference>
<feature type="region of interest" description="Disordered" evidence="10">
    <location>
        <begin position="3084"/>
        <end position="3151"/>
    </location>
</feature>
<feature type="compositionally biased region" description="Basic residues" evidence="10">
    <location>
        <begin position="1899"/>
        <end position="1909"/>
    </location>
</feature>
<keyword evidence="7" id="KW-0804">Transcription</keyword>
<feature type="region of interest" description="Disordered" evidence="10">
    <location>
        <begin position="1504"/>
        <end position="1528"/>
    </location>
</feature>
<dbReference type="GO" id="GO:0003723">
    <property type="term" value="F:RNA binding"/>
    <property type="evidence" value="ECO:0007669"/>
    <property type="project" value="UniProtKB-UniRule"/>
</dbReference>
<evidence type="ECO:0000256" key="5">
    <source>
        <dbReference type="ARBA" id="ARBA00023015"/>
    </source>
</evidence>
<feature type="region of interest" description="Disordered" evidence="10">
    <location>
        <begin position="3455"/>
        <end position="3522"/>
    </location>
</feature>
<dbReference type="Proteomes" id="UP000838878">
    <property type="component" value="Chromosome 5"/>
</dbReference>
<feature type="compositionally biased region" description="Basic and acidic residues" evidence="10">
    <location>
        <begin position="1875"/>
        <end position="1898"/>
    </location>
</feature>
<feature type="compositionally biased region" description="Basic and acidic residues" evidence="10">
    <location>
        <begin position="2161"/>
        <end position="2171"/>
    </location>
</feature>
<dbReference type="FunFam" id="2.40.290.10:FF:000002">
    <property type="entry name" value="Spen family transcriptional repressor"/>
    <property type="match status" value="1"/>
</dbReference>
<evidence type="ECO:0000256" key="1">
    <source>
        <dbReference type="ARBA" id="ARBA00004123"/>
    </source>
</evidence>
<feature type="region of interest" description="Disordered" evidence="10">
    <location>
        <begin position="2957"/>
        <end position="2987"/>
    </location>
</feature>
<feature type="compositionally biased region" description="Basic residues" evidence="10">
    <location>
        <begin position="1419"/>
        <end position="1428"/>
    </location>
</feature>
<feature type="compositionally biased region" description="Low complexity" evidence="10">
    <location>
        <begin position="3609"/>
        <end position="3621"/>
    </location>
</feature>
<feature type="compositionally biased region" description="Basic and acidic residues" evidence="10">
    <location>
        <begin position="3300"/>
        <end position="3309"/>
    </location>
</feature>
<feature type="region of interest" description="Disordered" evidence="10">
    <location>
        <begin position="1730"/>
        <end position="1757"/>
    </location>
</feature>
<dbReference type="SUPFAM" id="SSF100939">
    <property type="entry name" value="SPOC domain-like"/>
    <property type="match status" value="1"/>
</dbReference>
<feature type="compositionally biased region" description="Basic residues" evidence="10">
    <location>
        <begin position="114"/>
        <end position="124"/>
    </location>
</feature>
<feature type="compositionally biased region" description="Basic and acidic residues" evidence="10">
    <location>
        <begin position="2091"/>
        <end position="2101"/>
    </location>
</feature>
<reference evidence="13" key="1">
    <citation type="submission" date="2021-12" db="EMBL/GenBank/DDBJ databases">
        <authorList>
            <person name="Martin H S."/>
        </authorList>
    </citation>
    <scope>NUCLEOTIDE SEQUENCE</scope>
</reference>
<keyword evidence="4 9" id="KW-0694">RNA-binding</keyword>
<feature type="domain" description="RRM" evidence="11">
    <location>
        <begin position="245"/>
        <end position="321"/>
    </location>
</feature>
<feature type="non-terminal residue" evidence="13">
    <location>
        <position position="4649"/>
    </location>
</feature>
<evidence type="ECO:0000256" key="6">
    <source>
        <dbReference type="ARBA" id="ARBA00023054"/>
    </source>
</evidence>
<feature type="compositionally biased region" description="Basic and acidic residues" evidence="10">
    <location>
        <begin position="1506"/>
        <end position="1523"/>
    </location>
</feature>
<feature type="region of interest" description="Disordered" evidence="10">
    <location>
        <begin position="1547"/>
        <end position="1718"/>
    </location>
</feature>
<feature type="compositionally biased region" description="Low complexity" evidence="10">
    <location>
        <begin position="1979"/>
        <end position="1992"/>
    </location>
</feature>
<feature type="compositionally biased region" description="Basic residues" evidence="10">
    <location>
        <begin position="2014"/>
        <end position="2025"/>
    </location>
</feature>
<keyword evidence="8" id="KW-0539">Nucleus</keyword>
<dbReference type="Gene3D" id="3.30.70.330">
    <property type="match status" value="3"/>
</dbReference>
<evidence type="ECO:0000313" key="14">
    <source>
        <dbReference type="Proteomes" id="UP000838878"/>
    </source>
</evidence>
<dbReference type="CDD" id="cd21543">
    <property type="entry name" value="SPOC_SHARP"/>
    <property type="match status" value="1"/>
</dbReference>
<protein>
    <recommendedName>
        <fullName evidence="15">Protein split ends</fullName>
    </recommendedName>
</protein>
<dbReference type="Gene3D" id="2.40.290.10">
    <property type="match status" value="1"/>
</dbReference>
<feature type="compositionally biased region" description="Basic and acidic residues" evidence="10">
    <location>
        <begin position="2001"/>
        <end position="2013"/>
    </location>
</feature>
<dbReference type="InterPro" id="IPR012921">
    <property type="entry name" value="SPOC_C"/>
</dbReference>
<gene>
    <name evidence="13" type="ORF">BINO364_LOCUS11276</name>
</gene>
<feature type="region of interest" description="Disordered" evidence="10">
    <location>
        <begin position="3727"/>
        <end position="3746"/>
    </location>
</feature>
<feature type="compositionally biased region" description="Basic and acidic residues" evidence="10">
    <location>
        <begin position="1660"/>
        <end position="1670"/>
    </location>
</feature>
<keyword evidence="14" id="KW-1185">Reference proteome</keyword>
<feature type="compositionally biased region" description="Low complexity" evidence="10">
    <location>
        <begin position="90"/>
        <end position="111"/>
    </location>
</feature>
<feature type="compositionally biased region" description="Basic and acidic residues" evidence="10">
    <location>
        <begin position="1637"/>
        <end position="1649"/>
    </location>
</feature>
<dbReference type="GO" id="GO:0003824">
    <property type="term" value="F:catalytic activity"/>
    <property type="evidence" value="ECO:0007669"/>
    <property type="project" value="InterPro"/>
</dbReference>
<evidence type="ECO:0000259" key="11">
    <source>
        <dbReference type="PROSITE" id="PS50102"/>
    </source>
</evidence>
<evidence type="ECO:0000256" key="10">
    <source>
        <dbReference type="SAM" id="MobiDB-lite"/>
    </source>
</evidence>
<evidence type="ECO:0000256" key="3">
    <source>
        <dbReference type="ARBA" id="ARBA00022553"/>
    </source>
</evidence>
<dbReference type="Pfam" id="PF00076">
    <property type="entry name" value="RRM_1"/>
    <property type="match status" value="2"/>
</dbReference>
<sequence length="4649" mass="522205">MAIGEESAGNACAMAASAAAPATWRGTNDSATDFCRRGNTPAAYGRTTPHHRWYASTGGAAGAGAGGAGAGGESTPSTPGGGTERRRRLSGSGSSRSESSSPEPSDTSRASTPAHHHTQHHNARRTPPPHPHQWPSTANGRPLAICVRNLPTRSTDSSLKDGLYHEYKKHGKVVWVKVVGQNADRYAVVRFKKPSDVEKALEVSQDKLFFGCKISVAPHQSCDDDAESAKPYETDIDEYHPKATRTLFIGNLEKDVTQQQLRDKFKHFGRIIEIDIKKGSGGGAGYAFCQYASISSVVEAIRAMDGEYVGSSRVKLGFGKPVATTCVWVDGLTEHTEKQVLGAVSRCGAATSVCVDRAAGAALVHFEQAAAAGGAVRELRRVAAQLSAAEPDHPRLCVDYASRECQEAFYEQLEKHGGSAALAGAERAPGDPPTRYLPAARHESLRYETGGSRSRAPSFGRASSRTPRYNTHDHYDPADYAADRRYRVYDELGSSPQTDEANYEDRLQSVVVSPHRGHKHRRDSSPEERKHSKERHRSAGGGSRRSRSGSRSHVSRRRHRRRRDGSGSRGSRASRAGTPLRDEPDAPPTEPRRPPRERPPLPMSLPLPKFAVQMLRAAPAQPRSLPPAPASPPRPPSASSSSAGSAPHSPSLEERIRSLDEKYERWTGSRAHADAPDRSRLRHRLLELDINEVKPSEVVLSLLAKRSVFDEDSERLEGARVPSPGGSPRSLTAVPRVLRYPFPAHAHSVTATLTTGSAIQPPEPEDLERPRLDKLIKIDLESDTRLRRTPSTDKPAFDIIEKKLSPTRSDFDEHMSKSRNSLLMTEEKPIVSDIRPSSDRIGFETSTTLDVPEKSNLKERFTTSCEDKLTIKKEDVEDKLTLKSSSSILSKFERNCFREEIKLRNEESKTIKQEIQLDLQLNSSEKYIFKNEFDMKSESIIQEDIKLQLEQESKLHETSFRMKKEAERCQEKPFPNNISKESLSHKVHAVNHLNAINCIESSKKNVEVLNQEIKLEKSSREKCEVSTTLSLKEDKSGKENIDCDKPVEKVKLTNNILFSPDRITTDNDRTHEDHNKHEKDKLKYSRDRVDKDNEKEKSKSNKIFKLERNEKDRKLKDDILSTKPSSEKVDKVKTEKDSDKVVEKDRDIEKSRHNDEKHTRNENHKKDKNEKERKRELSEVDILSKSIKRDDKHKHDRTKKDNDSKRDVKKEVDTSKSRKSSRDESTREVCRKDSTDSTTSRASHDSTSSKSKDIENIEVKEEPKTKNKSLEILNKHESEKEVIKSHDHNKVIDHSNVKTKIKTEIKEEKDIGELHLKNKIKEEKDSGEHHKSRGEAHGEGASKSKVDVSEKQRHYSLDSPSVDSKRKERLNSCSSLPSHIGHKRRMSSQDSVDYVNEDSKKSKPDRRDFKDARSLERHKTTKFNKGHFAKIIESKTKDDKKNQVKPPDDIFVHAKDNETKEASCHDRKIIKKSPPMENEDKIVGSSDASLESLQSNIDFLATLELRSSEEDEKQKALRKEMKEKKRIQQLQQIQELQMQQDALNQQEYCNKTKEDRKLKHDEKKKEAARDKRMSTDRKSRDERADQSKRRNRKQLQSTDSSDSDEPKKHSIFDIVDDGPTHLSMYDKVKARSCKNMQKQEEEKRQEKIKAKFSQLKQSRAKREEKKRSSWDEDSDSENERRKPHKTSMDSSTDDDHITHSSKKREKSHGSSLEYDRNRVNDYFDIVSNEEDSHNKLSRKNSRSRIMSDTSDEENMKRHLNKSPTFMDKIKQEIFSDSESSQKCKHMEIQLKESSEDKVKKTSLLNLFGKSDSEDNRLKSNLDIESDYRMVFAKSFPNDISSENESIPIESNRNSSEIRKKHKKKQKKYKFTFSDEESKLESSHDIISEPGSKHKNNEKSRRHSNKKEKRKDKVRDSVDTDEPRDEKIKLKRDKRSPNQSYDGLAEPTSNNNRKEGKMEDIFGPLSDESDRDIGNVNNKTETVPTEFEPTVNTCEKGTPNIDEIKSKDKDDSKRRKDKKRKERRHFTRDDDNSLDVDAVSKAIEARLFADSSNIDENQTEINISECISKNPENELKDIDVSYKGDSITFNKYNDKTRKESRDKKKKKKKNREDRQSRKEHHHNYHHEKIPKNDESYIDNNLQLSPKTMLLDIPLPNDIQKVELTDKSDDSKSLSESPSLPRITDSPPFAIKTEEINDSINNECDTPNRLVVDDAIEIDYELAENIEVNDIPMPPPIDNIVQDISEVPLPKDPPLDAEQSKSILPAYDLEIEVDTDVRISEDAVRSIPNLEKETEKQIDKIINDSHSKLDKKIEEKPRAIISQEETEDAVAALLGESFGGKANTFDNCYEEVENNTSHQIEIETTPIESEIIPEEDAEEMRQAVQNLNASEMEIKPDTPVSDNDLLLIDTDTEEAEESTQDAIDRLPVNIISTNPSLNNNTKVSVPQTTAQVSNIIIAKPKTTIVHTVTKSNELSKKAIEDDVKPPVCTKQESVQQITSTATPVITSWTLSNNKLIEPHVLNIPVSSVTTRDNNDNKPTHITANIVQIKTPSNQNMQISNTSRPVINTSRVGAPYQVINQMIRPQVSCMQPPTIKIPEPHIIYQKPQGIVISPRMANEPVLLSPKASQQTEGMTSPRLSNMAILSTPPQNMNTVGTASPNAIQQRSPGQVTVVRMQQPPLSPIQTVHIPHGTRAMVSPNRPNSVLVQTQGTPIHFNRLPVTPVLATIPKQLNANIIQQAKGNVPNSQLIHQPKIISADGRKADNITETAKIILSPTRLQQSPTPTVMSQNRLISMQNSLHVGNINSTLHLSNKVLINNKSQLTDKRDAQSAKSEHNHITSLASAPIIHVAGVSHSSPSIIQGTTKSLVSNLQEAITVNRGHASNVIHTINSQRLLTTTPMTSVIQLDPSKGPPSVLSMATIRPPTTLGKPESSNTVVVTTSSLANVVMTPLLLKGSSSPKATLRLRTRSESENVEHPPTSLLSSNQKNKDLKQAEKIIETKNKEPEDPKKSPVPSTLPVENIAKCETDFEELLKDNTNEIKITNHPEKKVEINVGKNITLINQNLDRRLSVENNKNIDFGITEKHESDVVTSNSPNEHLLLKSNDNDLSTTSDTNKQESIKENGLDINQSEKKDANVPTTQETPDQISNQTPYDKDHSMKLELKENKDQFFGFICNQNQNTSNEIKTIDENDYWSAKDVNIESVIKKVDSLCKETSDEKKEFEISVTKPNEKDSVNIEQNVQNDTVIEEQKTVKSEACNNESPSQAEDKSELFNDNSVSEELTVERTASGGKRGGRNGGRGKRSEKADRVQTRQISKPVRGTSKRGRGRVKVDKKIKDFVSSNLNNMPGDVYDFHEDSGDETVTSPNKAEVRPRLILTIKSPLSGHSNSIATSTLSITPKDQGKKEKAKVGDEVRFCYIPPSTINTRKSRRLQEKDIQRSTVDDVIDDVIKGSAAQYKNNVEPNKKRATRQAGAKTNAEKVSQNDTRKSPRGVKRTRDRSLSDASIGSSDENAKREDVVKEPKIPKLAEPIAPVKTDVEMKPAAPPSVVVPPHNPTPIMKPPKKMISEISAKLASAFEAAANLTNRVGGVSPNVGDRLAPAPERPPEPERIAPVVDPTPVVPDSISGDISYGRRIVDNVPANMMPVGATEATDARVQSPALPHRPPSAHHPPDRATPILVRGGEGEGGAGVAGAAGASRYRGAYAGPASLPRGAHHPPLAKQVAVVGPQHHHPGSRVTITSVPSVSPQGQMSMSAELVRSPPPAHQQTSPITSVYHNGEGMYPHFSQHHYQMYQQHFRATQYENVPTLTTFPTRGALEAEGSEAPTPPLELRRPPSARVPRPAHSPSPHDRHIMYAVRCGRSPPPAHGTSRPAAALPPPGAPGPPHASQVPREADSLQMLLRNMLRSPNGSDIGQRQGGSLTNLSSRGLYVEDNLANTAESFITTRKRKQPEIDTDIKREIDILHKKIDKMMNFLTEFTKNQNESIKKLSEDILSIKDQMNNMQVTTENLVQEQYSIKTKLSDLTNSSENQDKKIISLESTIQQLQVTSPQQRTYDSEHIMSEISERKSRENNIILKGVPEPLLKYHRERQDSDKCEVINIVKMISKDIPEPVNIYRLGKYDAKKCRPIKAIFQNHDPVKSILRLKRNVQLNDIKISSDLTPAQQAYFKNVKNQLDLRINNGEQNLTIKGEAKMLKGNKVTYEIAKKYSDITTSKKSLKFFYTNAKSIVKKGKLDELQCILQSFKYQIHIVIITETWIRSEDQAKKQVLPGFTHYYNYREVSRGGGVSIFIHNSLKHNLIEHHCIQENHYLWIHINKYCLDIGAIYKNNRKNVADFLEIYSTQLSNKKRAVIMGDFNFDLLCPDKPSKEYIDALEEYGLVALNKIDSNYSTRVTPETRSILDHACTNLQEHCFHLAIIDSAMSDHKQIYMEIEKYKPNILKKIQYSALNYENIYKAVEIYNTHEILEFTELESRLITCIKENKIQKRYPVMWQGLLALKNDSAAVQMHFVGGNPGVAADALARNADGTAASLLRIAQRMRLEPAQLDQVHRKMKLENEHCTLLALPCGRDHMDVLQQSTNLTAGFITYLQRKQAAGIVNVAPPGHQQSLYTVHIFPSCDFANENLNRIAPDLMHRVANIAHLLIVIATAIG</sequence>
<evidence type="ECO:0000256" key="7">
    <source>
        <dbReference type="ARBA" id="ARBA00023163"/>
    </source>
</evidence>
<feature type="compositionally biased region" description="Basic and acidic residues" evidence="10">
    <location>
        <begin position="1250"/>
        <end position="1356"/>
    </location>
</feature>
<dbReference type="InterPro" id="IPR010912">
    <property type="entry name" value="SPOC_met"/>
</dbReference>
<feature type="region of interest" description="Disordered" evidence="10">
    <location>
        <begin position="1835"/>
        <end position="2030"/>
    </location>
</feature>
<feature type="region of interest" description="Disordered" evidence="10">
    <location>
        <begin position="494"/>
        <end position="605"/>
    </location>
</feature>
<feature type="compositionally biased region" description="Pro residues" evidence="10">
    <location>
        <begin position="624"/>
        <end position="636"/>
    </location>
</feature>
<feature type="compositionally biased region" description="Basic residues" evidence="10">
    <location>
        <begin position="1858"/>
        <end position="1869"/>
    </location>
</feature>
<evidence type="ECO:0000256" key="4">
    <source>
        <dbReference type="ARBA" id="ARBA00022884"/>
    </source>
</evidence>
<feature type="compositionally biased region" description="Low complexity" evidence="10">
    <location>
        <begin position="637"/>
        <end position="650"/>
    </location>
</feature>
<comment type="subcellular location">
    <subcellularLocation>
        <location evidence="1">Nucleus</location>
    </subcellularLocation>
</comment>
<feature type="compositionally biased region" description="Polar residues" evidence="10">
    <location>
        <begin position="3735"/>
        <end position="3746"/>
    </location>
</feature>
<feature type="compositionally biased region" description="Low complexity" evidence="10">
    <location>
        <begin position="3832"/>
        <end position="3844"/>
    </location>
</feature>
<dbReference type="Pfam" id="PF03372">
    <property type="entry name" value="Exo_endo_phos"/>
    <property type="match status" value="1"/>
</dbReference>
<evidence type="ECO:0000259" key="12">
    <source>
        <dbReference type="PROSITE" id="PS50917"/>
    </source>
</evidence>
<feature type="compositionally biased region" description="Basic and acidic residues" evidence="10">
    <location>
        <begin position="1397"/>
        <end position="1418"/>
    </location>
</feature>
<evidence type="ECO:0000256" key="9">
    <source>
        <dbReference type="PROSITE-ProRule" id="PRU00176"/>
    </source>
</evidence>
<dbReference type="InterPro" id="IPR036691">
    <property type="entry name" value="Endo/exonu/phosph_ase_sf"/>
</dbReference>
<feature type="compositionally biased region" description="Pro residues" evidence="10">
    <location>
        <begin position="3873"/>
        <end position="3883"/>
    </location>
</feature>
<feature type="compositionally biased region" description="Basic residues" evidence="10">
    <location>
        <begin position="532"/>
        <end position="563"/>
    </location>
</feature>
<dbReference type="PROSITE" id="PS50102">
    <property type="entry name" value="RRM"/>
    <property type="match status" value="2"/>
</dbReference>
<evidence type="ECO:0008006" key="15">
    <source>
        <dbReference type="Google" id="ProtNLM"/>
    </source>
</evidence>
<feature type="compositionally biased region" description="Basic and acidic residues" evidence="10">
    <location>
        <begin position="580"/>
        <end position="599"/>
    </location>
</feature>
<dbReference type="OrthoDB" id="6407164at2759"/>
<evidence type="ECO:0000313" key="13">
    <source>
        <dbReference type="EMBL" id="CAH0725718.1"/>
    </source>
</evidence>
<feature type="region of interest" description="Disordered" evidence="10">
    <location>
        <begin position="1060"/>
        <end position="1465"/>
    </location>
</feature>